<dbReference type="SMART" id="SM00822">
    <property type="entry name" value="PKS_KR"/>
    <property type="match status" value="1"/>
</dbReference>
<gene>
    <name evidence="5" type="ORF">K444DRAFT_605391</name>
</gene>
<evidence type="ECO:0000256" key="1">
    <source>
        <dbReference type="ARBA" id="ARBA00006484"/>
    </source>
</evidence>
<evidence type="ECO:0000259" key="4">
    <source>
        <dbReference type="SMART" id="SM00822"/>
    </source>
</evidence>
<dbReference type="SUPFAM" id="SSF51735">
    <property type="entry name" value="NAD(P)-binding Rossmann-fold domains"/>
    <property type="match status" value="1"/>
</dbReference>
<dbReference type="GO" id="GO:0016491">
    <property type="term" value="F:oxidoreductase activity"/>
    <property type="evidence" value="ECO:0007669"/>
    <property type="project" value="UniProtKB-KW"/>
</dbReference>
<dbReference type="Gene3D" id="3.40.50.720">
    <property type="entry name" value="NAD(P)-binding Rossmann-like Domain"/>
    <property type="match status" value="1"/>
</dbReference>
<proteinExistence type="inferred from homology"/>
<reference evidence="5 6" key="1">
    <citation type="submission" date="2016-04" db="EMBL/GenBank/DDBJ databases">
        <title>A degradative enzymes factory behind the ericoid mycorrhizal symbiosis.</title>
        <authorList>
            <consortium name="DOE Joint Genome Institute"/>
            <person name="Martino E."/>
            <person name="Morin E."/>
            <person name="Grelet G."/>
            <person name="Kuo A."/>
            <person name="Kohler A."/>
            <person name="Daghino S."/>
            <person name="Barry K."/>
            <person name="Choi C."/>
            <person name="Cichocki N."/>
            <person name="Clum A."/>
            <person name="Copeland A."/>
            <person name="Hainaut M."/>
            <person name="Haridas S."/>
            <person name="Labutti K."/>
            <person name="Lindquist E."/>
            <person name="Lipzen A."/>
            <person name="Khouja H.-R."/>
            <person name="Murat C."/>
            <person name="Ohm R."/>
            <person name="Olson A."/>
            <person name="Spatafora J."/>
            <person name="Veneault-Fourrey C."/>
            <person name="Henrissat B."/>
            <person name="Grigoriev I."/>
            <person name="Martin F."/>
            <person name="Perotto S."/>
        </authorList>
    </citation>
    <scope>NUCLEOTIDE SEQUENCE [LARGE SCALE GENOMIC DNA]</scope>
    <source>
        <strain evidence="5 6">E</strain>
    </source>
</reference>
<name>A0A2J6SEW2_9HELO</name>
<dbReference type="InParanoid" id="A0A2J6SEW2"/>
<dbReference type="PRINTS" id="PR00080">
    <property type="entry name" value="SDRFAMILY"/>
</dbReference>
<dbReference type="InterPro" id="IPR002347">
    <property type="entry name" value="SDR_fam"/>
</dbReference>
<dbReference type="AlphaFoldDB" id="A0A2J6SEW2"/>
<keyword evidence="2" id="KW-0560">Oxidoreductase</keyword>
<dbReference type="GeneID" id="36586928"/>
<dbReference type="PANTHER" id="PTHR43976">
    <property type="entry name" value="SHORT CHAIN DEHYDROGENASE"/>
    <property type="match status" value="1"/>
</dbReference>
<dbReference type="Pfam" id="PF00106">
    <property type="entry name" value="adh_short"/>
    <property type="match status" value="1"/>
</dbReference>
<dbReference type="STRING" id="1095630.A0A2J6SEW2"/>
<feature type="domain" description="Ketoreductase" evidence="4">
    <location>
        <begin position="15"/>
        <end position="195"/>
    </location>
</feature>
<evidence type="ECO:0000256" key="2">
    <source>
        <dbReference type="ARBA" id="ARBA00023002"/>
    </source>
</evidence>
<organism evidence="5 6">
    <name type="scientific">Hyaloscypha bicolor E</name>
    <dbReference type="NCBI Taxonomy" id="1095630"/>
    <lineage>
        <taxon>Eukaryota</taxon>
        <taxon>Fungi</taxon>
        <taxon>Dikarya</taxon>
        <taxon>Ascomycota</taxon>
        <taxon>Pezizomycotina</taxon>
        <taxon>Leotiomycetes</taxon>
        <taxon>Helotiales</taxon>
        <taxon>Hyaloscyphaceae</taxon>
        <taxon>Hyaloscypha</taxon>
        <taxon>Hyaloscypha bicolor</taxon>
    </lineage>
</organism>
<protein>
    <submittedName>
        <fullName evidence="5">Short-chain dehydrogenase/reductase-like protein SDR</fullName>
    </submittedName>
</protein>
<dbReference type="EMBL" id="KZ613921">
    <property type="protein sequence ID" value="PMD49296.1"/>
    <property type="molecule type" value="Genomic_DNA"/>
</dbReference>
<sequence length="306" mass="32685">MNPINTKPYALPSNATWLITGCSSGIGRAIAELIASKPTQRLIATARKPADLSYLPDGNANILKLALDVTSAASVDAAFTAAAEHFGKDFHLDVVVNNAGYSLSGDTESATEEEMHQEMETLFFGTVRVTTRAIAVMRQDKTDDGVHRGGIVFNISSLAGIVGLPGHSFYHAGKFAVEGWSESVAREMHPDWNVNFCIVEPSGVKTNFEGHSKAHTAPHPAYQDPSMPARRLEFYVNAGIKAGGGGLLIEPSALAETLFMIAARGEKVPLRLPLGATAWKMIKGKVEGLLGELEVVKEISGMGKDL</sequence>
<dbReference type="Proteomes" id="UP000235371">
    <property type="component" value="Unassembled WGS sequence"/>
</dbReference>
<dbReference type="PANTHER" id="PTHR43976:SF16">
    <property type="entry name" value="SHORT-CHAIN DEHYDROGENASE_REDUCTASE FAMILY PROTEIN"/>
    <property type="match status" value="1"/>
</dbReference>
<dbReference type="RefSeq" id="XP_024726200.1">
    <property type="nucleotide sequence ID" value="XM_024878851.1"/>
</dbReference>
<dbReference type="InterPro" id="IPR057326">
    <property type="entry name" value="KR_dom"/>
</dbReference>
<accession>A0A2J6SEW2</accession>
<dbReference type="InterPro" id="IPR051911">
    <property type="entry name" value="SDR_oxidoreductase"/>
</dbReference>
<evidence type="ECO:0000313" key="6">
    <source>
        <dbReference type="Proteomes" id="UP000235371"/>
    </source>
</evidence>
<keyword evidence="6" id="KW-1185">Reference proteome</keyword>
<dbReference type="OrthoDB" id="1274115at2759"/>
<evidence type="ECO:0000313" key="5">
    <source>
        <dbReference type="EMBL" id="PMD49296.1"/>
    </source>
</evidence>
<dbReference type="PROSITE" id="PS51257">
    <property type="entry name" value="PROKAR_LIPOPROTEIN"/>
    <property type="match status" value="1"/>
</dbReference>
<comment type="similarity">
    <text evidence="1 3">Belongs to the short-chain dehydrogenases/reductases (SDR) family.</text>
</comment>
<evidence type="ECO:0000256" key="3">
    <source>
        <dbReference type="RuleBase" id="RU000363"/>
    </source>
</evidence>
<dbReference type="PRINTS" id="PR00081">
    <property type="entry name" value="GDHRDH"/>
</dbReference>
<dbReference type="InterPro" id="IPR036291">
    <property type="entry name" value="NAD(P)-bd_dom_sf"/>
</dbReference>